<comment type="caution">
    <text evidence="1">The sequence shown here is derived from an EMBL/GenBank/DDBJ whole genome shotgun (WGS) entry which is preliminary data.</text>
</comment>
<evidence type="ECO:0000313" key="1">
    <source>
        <dbReference type="EMBL" id="KYF56001.1"/>
    </source>
</evidence>
<accession>A0A150PJZ6</accession>
<reference evidence="1 2" key="1">
    <citation type="submission" date="2014-02" db="EMBL/GenBank/DDBJ databases">
        <title>The small core and large imbalanced accessory genome model reveals a collaborative survival strategy of Sorangium cellulosum strains in nature.</title>
        <authorList>
            <person name="Han K."/>
            <person name="Peng R."/>
            <person name="Blom J."/>
            <person name="Li Y.-Z."/>
        </authorList>
    </citation>
    <scope>NUCLEOTIDE SEQUENCE [LARGE SCALE GENOMIC DNA]</scope>
    <source>
        <strain evidence="1 2">So0157-25</strain>
    </source>
</reference>
<name>A0A150PJZ6_SORCE</name>
<dbReference type="InterPro" id="IPR008930">
    <property type="entry name" value="Terpenoid_cyclase/PrenylTrfase"/>
</dbReference>
<sequence length="77" mass="8429">EGAAMIEAPAPLLLERGLRYLGERQLVDGSWPAEPLYRTPMKHGREGHHQGRALTTALCARGLAAARSRLRGGERRA</sequence>
<feature type="non-terminal residue" evidence="1">
    <location>
        <position position="1"/>
    </location>
</feature>
<dbReference type="AlphaFoldDB" id="A0A150PJZ6"/>
<proteinExistence type="predicted"/>
<organism evidence="1 2">
    <name type="scientific">Sorangium cellulosum</name>
    <name type="common">Polyangium cellulosum</name>
    <dbReference type="NCBI Taxonomy" id="56"/>
    <lineage>
        <taxon>Bacteria</taxon>
        <taxon>Pseudomonadati</taxon>
        <taxon>Myxococcota</taxon>
        <taxon>Polyangia</taxon>
        <taxon>Polyangiales</taxon>
        <taxon>Polyangiaceae</taxon>
        <taxon>Sorangium</taxon>
    </lineage>
</organism>
<protein>
    <submittedName>
        <fullName evidence="1">Uncharacterized protein</fullName>
    </submittedName>
</protein>
<dbReference type="SUPFAM" id="SSF48239">
    <property type="entry name" value="Terpenoid cyclases/Protein prenyltransferases"/>
    <property type="match status" value="1"/>
</dbReference>
<dbReference type="EMBL" id="JELY01001377">
    <property type="protein sequence ID" value="KYF56001.1"/>
    <property type="molecule type" value="Genomic_DNA"/>
</dbReference>
<dbReference type="Gene3D" id="1.50.10.20">
    <property type="match status" value="1"/>
</dbReference>
<gene>
    <name evidence="1" type="ORF">BE08_33745</name>
</gene>
<dbReference type="Proteomes" id="UP000075420">
    <property type="component" value="Unassembled WGS sequence"/>
</dbReference>
<evidence type="ECO:0000313" key="2">
    <source>
        <dbReference type="Proteomes" id="UP000075420"/>
    </source>
</evidence>